<proteinExistence type="predicted"/>
<dbReference type="AlphaFoldDB" id="A0A6M0RVF4"/>
<dbReference type="SUPFAM" id="SSF47413">
    <property type="entry name" value="lambda repressor-like DNA-binding domains"/>
    <property type="match status" value="1"/>
</dbReference>
<dbReference type="PROSITE" id="PS50943">
    <property type="entry name" value="HTH_CROC1"/>
    <property type="match status" value="1"/>
</dbReference>
<gene>
    <name evidence="2" type="ORF">DXZ20_31790</name>
</gene>
<protein>
    <submittedName>
        <fullName evidence="2">XRE family transcriptional regulator</fullName>
    </submittedName>
</protein>
<dbReference type="CDD" id="cd00093">
    <property type="entry name" value="HTH_XRE"/>
    <property type="match status" value="1"/>
</dbReference>
<evidence type="ECO:0000259" key="1">
    <source>
        <dbReference type="PROSITE" id="PS50943"/>
    </source>
</evidence>
<dbReference type="SMART" id="SM00530">
    <property type="entry name" value="HTH_XRE"/>
    <property type="match status" value="1"/>
</dbReference>
<dbReference type="GO" id="GO:0003677">
    <property type="term" value="F:DNA binding"/>
    <property type="evidence" value="ECO:0007669"/>
    <property type="project" value="InterPro"/>
</dbReference>
<accession>A0A6M0RVF4</accession>
<organism evidence="2 3">
    <name type="scientific">Adonisia turfae CCMR0081</name>
    <dbReference type="NCBI Taxonomy" id="2292702"/>
    <lineage>
        <taxon>Bacteria</taxon>
        <taxon>Bacillati</taxon>
        <taxon>Cyanobacteriota</taxon>
        <taxon>Adonisia</taxon>
        <taxon>Adonisia turfae</taxon>
    </lineage>
</organism>
<dbReference type="InterPro" id="IPR001387">
    <property type="entry name" value="Cro/C1-type_HTH"/>
</dbReference>
<reference evidence="2 3" key="1">
    <citation type="journal article" date="2020" name="Microb. Ecol.">
        <title>Ecogenomics of the Marine Benthic Filamentous Cyanobacterium Adonisia.</title>
        <authorList>
            <person name="Walter J.M."/>
            <person name="Coutinho F.H."/>
            <person name="Leomil L."/>
            <person name="Hargreaves P.I."/>
            <person name="Campeao M.E."/>
            <person name="Vieira V.V."/>
            <person name="Silva B.S."/>
            <person name="Fistarol G.O."/>
            <person name="Salomon P.S."/>
            <person name="Sawabe T."/>
            <person name="Mino S."/>
            <person name="Hosokawa M."/>
            <person name="Miyashita H."/>
            <person name="Maruyama F."/>
            <person name="van Verk M.C."/>
            <person name="Dutilh B.E."/>
            <person name="Thompson C.C."/>
            <person name="Thompson F.L."/>
        </authorList>
    </citation>
    <scope>NUCLEOTIDE SEQUENCE [LARGE SCALE GENOMIC DNA]</scope>
    <source>
        <strain evidence="2 3">CCMR0081</strain>
    </source>
</reference>
<dbReference type="Gene3D" id="1.10.260.40">
    <property type="entry name" value="lambda repressor-like DNA-binding domains"/>
    <property type="match status" value="1"/>
</dbReference>
<name>A0A6M0RVF4_9CYAN</name>
<keyword evidence="3" id="KW-1185">Reference proteome</keyword>
<feature type="domain" description="HTH cro/C1-type" evidence="1">
    <location>
        <begin position="16"/>
        <end position="75"/>
    </location>
</feature>
<sequence>MLDPNGSNEQITGPVMKRLREALGLSQERFARLIGCSAKKISRSESGSEITFTIPEIKNLDLLLKEHFGVDIHALPDDTQNGDLPFLH</sequence>
<dbReference type="EMBL" id="QXHD01000004">
    <property type="protein sequence ID" value="NEZ60149.1"/>
    <property type="molecule type" value="Genomic_DNA"/>
</dbReference>
<dbReference type="InterPro" id="IPR010982">
    <property type="entry name" value="Lambda_DNA-bd_dom_sf"/>
</dbReference>
<dbReference type="Pfam" id="PF13560">
    <property type="entry name" value="HTH_31"/>
    <property type="match status" value="1"/>
</dbReference>
<evidence type="ECO:0000313" key="2">
    <source>
        <dbReference type="EMBL" id="NEZ60149.1"/>
    </source>
</evidence>
<comment type="caution">
    <text evidence="2">The sequence shown here is derived from an EMBL/GenBank/DDBJ whole genome shotgun (WGS) entry which is preliminary data.</text>
</comment>
<dbReference type="Proteomes" id="UP000481033">
    <property type="component" value="Unassembled WGS sequence"/>
</dbReference>
<evidence type="ECO:0000313" key="3">
    <source>
        <dbReference type="Proteomes" id="UP000481033"/>
    </source>
</evidence>